<proteinExistence type="predicted"/>
<organism evidence="1">
    <name type="scientific">Siphoviridae sp. ctbvd11</name>
    <dbReference type="NCBI Taxonomy" id="2825567"/>
    <lineage>
        <taxon>Viruses</taxon>
        <taxon>Duplodnaviria</taxon>
        <taxon>Heunggongvirae</taxon>
        <taxon>Uroviricota</taxon>
        <taxon>Caudoviricetes</taxon>
    </lineage>
</organism>
<reference evidence="1" key="1">
    <citation type="journal article" date="2021" name="Proc. Natl. Acad. Sci. U.S.A.">
        <title>A Catalog of Tens of Thousands of Viruses from Human Metagenomes Reveals Hidden Associations with Chronic Diseases.</title>
        <authorList>
            <person name="Tisza M.J."/>
            <person name="Buck C.B."/>
        </authorList>
    </citation>
    <scope>NUCLEOTIDE SEQUENCE</scope>
    <source>
        <strain evidence="1">Ctbvd11</strain>
    </source>
</reference>
<dbReference type="EMBL" id="BK015636">
    <property type="protein sequence ID" value="DAE17184.1"/>
    <property type="molecule type" value="Genomic_DNA"/>
</dbReference>
<evidence type="ECO:0000313" key="1">
    <source>
        <dbReference type="EMBL" id="DAE17184.1"/>
    </source>
</evidence>
<accession>A0A8S5QDM6</accession>
<sequence length="144" mass="17003">MVEKKVLTIHLTDEWYQKIANGEKTEEYRECSLYWTVRLLRKDVPNRPDVIAGVAKYHRASDRGLFLQGYLTGGLKHTSDSPEDRTYRKEVLEPFTHVHFLLGYPKDNQPYIEKEIDEITVDKPKKGMCPDAWLKKNMFVIRFK</sequence>
<name>A0A8S5QDM6_9CAUD</name>
<protein>
    <submittedName>
        <fullName evidence="1">YqfB-like protein</fullName>
    </submittedName>
</protein>